<gene>
    <name evidence="1" type="ORF">CALVIDRAFT_366917</name>
</gene>
<proteinExistence type="predicted"/>
<protein>
    <submittedName>
        <fullName evidence="1">Uncharacterized protein</fullName>
    </submittedName>
</protein>
<sequence length="116" mass="12673">MVVEGRCLPQRKRSCAMIDRLECHVGTSRALTRGCPSTSAHEYTLTRASLWLGSLGPRLSADGTVIGILVSSGTATAVKYEPVSRVHRWASVSHSFPHEVISILGLRVVPEHKERP</sequence>
<dbReference type="Proteomes" id="UP000076738">
    <property type="component" value="Unassembled WGS sequence"/>
</dbReference>
<name>A0A167H1F7_CALVF</name>
<dbReference type="EMBL" id="KV417328">
    <property type="protein sequence ID" value="KZO91130.1"/>
    <property type="molecule type" value="Genomic_DNA"/>
</dbReference>
<dbReference type="AlphaFoldDB" id="A0A167H1F7"/>
<reference evidence="1 2" key="1">
    <citation type="journal article" date="2016" name="Mol. Biol. Evol.">
        <title>Comparative Genomics of Early-Diverging Mushroom-Forming Fungi Provides Insights into the Origins of Lignocellulose Decay Capabilities.</title>
        <authorList>
            <person name="Nagy L.G."/>
            <person name="Riley R."/>
            <person name="Tritt A."/>
            <person name="Adam C."/>
            <person name="Daum C."/>
            <person name="Floudas D."/>
            <person name="Sun H."/>
            <person name="Yadav J.S."/>
            <person name="Pangilinan J."/>
            <person name="Larsson K.H."/>
            <person name="Matsuura K."/>
            <person name="Barry K."/>
            <person name="Labutti K."/>
            <person name="Kuo R."/>
            <person name="Ohm R.A."/>
            <person name="Bhattacharya S.S."/>
            <person name="Shirouzu T."/>
            <person name="Yoshinaga Y."/>
            <person name="Martin F.M."/>
            <person name="Grigoriev I.V."/>
            <person name="Hibbett D.S."/>
        </authorList>
    </citation>
    <scope>NUCLEOTIDE SEQUENCE [LARGE SCALE GENOMIC DNA]</scope>
    <source>
        <strain evidence="1 2">TUFC12733</strain>
    </source>
</reference>
<organism evidence="1 2">
    <name type="scientific">Calocera viscosa (strain TUFC12733)</name>
    <dbReference type="NCBI Taxonomy" id="1330018"/>
    <lineage>
        <taxon>Eukaryota</taxon>
        <taxon>Fungi</taxon>
        <taxon>Dikarya</taxon>
        <taxon>Basidiomycota</taxon>
        <taxon>Agaricomycotina</taxon>
        <taxon>Dacrymycetes</taxon>
        <taxon>Dacrymycetales</taxon>
        <taxon>Dacrymycetaceae</taxon>
        <taxon>Calocera</taxon>
    </lineage>
</organism>
<accession>A0A167H1F7</accession>
<evidence type="ECO:0000313" key="2">
    <source>
        <dbReference type="Proteomes" id="UP000076738"/>
    </source>
</evidence>
<evidence type="ECO:0000313" key="1">
    <source>
        <dbReference type="EMBL" id="KZO91130.1"/>
    </source>
</evidence>
<keyword evidence="2" id="KW-1185">Reference proteome</keyword>